<feature type="compositionally biased region" description="Low complexity" evidence="1">
    <location>
        <begin position="254"/>
        <end position="266"/>
    </location>
</feature>
<dbReference type="InterPro" id="IPR008571">
    <property type="entry name" value="HerA-like"/>
</dbReference>
<dbReference type="SUPFAM" id="SSF52540">
    <property type="entry name" value="P-loop containing nucleoside triphosphate hydrolases"/>
    <property type="match status" value="1"/>
</dbReference>
<keyword evidence="4" id="KW-1185">Reference proteome</keyword>
<protein>
    <submittedName>
        <fullName evidence="3">Putative ATP-binding protein</fullName>
    </submittedName>
</protein>
<feature type="compositionally biased region" description="Polar residues" evidence="1">
    <location>
        <begin position="369"/>
        <end position="396"/>
    </location>
</feature>
<dbReference type="RefSeq" id="WP_002705033.1">
    <property type="nucleotide sequence ID" value="NZ_AGRW01000050.1"/>
</dbReference>
<name>H7ELU9_9SPIR</name>
<feature type="compositionally biased region" description="Low complexity" evidence="1">
    <location>
        <begin position="347"/>
        <end position="367"/>
    </location>
</feature>
<dbReference type="PANTHER" id="PTHR42957:SF1">
    <property type="entry name" value="HELICASE MJ1565-RELATED"/>
    <property type="match status" value="1"/>
</dbReference>
<accession>H7ELU9</accession>
<dbReference type="PANTHER" id="PTHR42957">
    <property type="entry name" value="HELICASE MJ1565-RELATED"/>
    <property type="match status" value="1"/>
</dbReference>
<feature type="compositionally biased region" description="Low complexity" evidence="1">
    <location>
        <begin position="274"/>
        <end position="296"/>
    </location>
</feature>
<dbReference type="PATRIC" id="fig|907348.3.peg.1897"/>
<comment type="caution">
    <text evidence="3">The sequence shown here is derived from an EMBL/GenBank/DDBJ whole genome shotgun (WGS) entry which is preliminary data.</text>
</comment>
<dbReference type="Gene3D" id="3.40.50.300">
    <property type="entry name" value="P-loop containing nucleotide triphosphate hydrolases"/>
    <property type="match status" value="2"/>
</dbReference>
<dbReference type="EMBL" id="AGRW01000050">
    <property type="protein sequence ID" value="EIC01357.1"/>
    <property type="molecule type" value="Genomic_DNA"/>
</dbReference>
<dbReference type="eggNOG" id="COG0433">
    <property type="taxonomic scope" value="Bacteria"/>
</dbReference>
<gene>
    <name evidence="3" type="ORF">TresaDRAFT_1249</name>
</gene>
<dbReference type="InterPro" id="IPR002789">
    <property type="entry name" value="HerA_central"/>
</dbReference>
<organism evidence="3 4">
    <name type="scientific">Treponema saccharophilum DSM 2985</name>
    <dbReference type="NCBI Taxonomy" id="907348"/>
    <lineage>
        <taxon>Bacteria</taxon>
        <taxon>Pseudomonadati</taxon>
        <taxon>Spirochaetota</taxon>
        <taxon>Spirochaetia</taxon>
        <taxon>Spirochaetales</taxon>
        <taxon>Treponemataceae</taxon>
        <taxon>Treponema</taxon>
    </lineage>
</organism>
<dbReference type="GO" id="GO:0005524">
    <property type="term" value="F:ATP binding"/>
    <property type="evidence" value="ECO:0007669"/>
    <property type="project" value="UniProtKB-KW"/>
</dbReference>
<feature type="region of interest" description="Disordered" evidence="1">
    <location>
        <begin position="347"/>
        <end position="396"/>
    </location>
</feature>
<dbReference type="AlphaFoldDB" id="H7ELU9"/>
<feature type="domain" description="Helicase HerA central" evidence="2">
    <location>
        <begin position="557"/>
        <end position="795"/>
    </location>
</feature>
<keyword evidence="3" id="KW-0067">ATP-binding</keyword>
<reference evidence="3 4" key="1">
    <citation type="submission" date="2011-09" db="EMBL/GenBank/DDBJ databases">
        <title>The draft genome of Treponema saccharophilum DSM 2985.</title>
        <authorList>
            <consortium name="US DOE Joint Genome Institute (JGI-PGF)"/>
            <person name="Lucas S."/>
            <person name="Copeland A."/>
            <person name="Lapidus A."/>
            <person name="Glavina del Rio T."/>
            <person name="Dalin E."/>
            <person name="Tice H."/>
            <person name="Bruce D."/>
            <person name="Goodwin L."/>
            <person name="Pitluck S."/>
            <person name="Peters L."/>
            <person name="Kyrpides N."/>
            <person name="Mavromatis K."/>
            <person name="Ivanova N."/>
            <person name="Markowitz V."/>
            <person name="Cheng J.-F."/>
            <person name="Hugenholtz P."/>
            <person name="Woyke T."/>
            <person name="Wu D."/>
            <person name="Gronow S."/>
            <person name="Wellnitz S."/>
            <person name="Brambilla E."/>
            <person name="Klenk H.-P."/>
            <person name="Eisen J.A."/>
        </authorList>
    </citation>
    <scope>NUCLEOTIDE SEQUENCE [LARGE SCALE GENOMIC DNA]</scope>
    <source>
        <strain evidence="3 4">DSM 2985</strain>
    </source>
</reference>
<dbReference type="Pfam" id="PF01935">
    <property type="entry name" value="DUF87"/>
    <property type="match status" value="1"/>
</dbReference>
<sequence>MANEILVKEKAQFELENVLSMADIILQKKYLPEFPNCELVPLESELNKEKLASELNKSVRFIDISQIVLNKNENMRDKLASVFHAVGNTGASLLFQIKGTQTNVSILLGVKSPNNNTESTLLAQNVLESSLSGNFHGTQFHRLDSSELKEKVLENFNVNKSVVSITDIAGTRSDEESKEKQFMQGVEKLIDAMRGKEYTMFLIADPIHPTDLNSNRASLEAIYSSLVPLSEGQCTVSQSESNAVNHAVSEGVTKTVSESVSHSVSHSKGKTFSESHGTSSSETVGTSSTVTDGTSSNMNINPGASAAFVGGAIGFALGGPAGAGIGAAIGGGIGGICSFSKGKNHSVSSGTSHSHSSGSTYSFSKSTTESETVGNTNTSGKSVSASKNVTDGTTDSVGESLSYQVKFENHSISQMMKRIDKILERYDECADLGMWNCAMYCISDKSNAQVAANIYRSIIRGKNSALESSGVTIWPREKTPDLMNYLSHIEHPQIKYSGLILTPGTLVSSAELAIHAGLPNHSVPGIPVLECAEFARSVSSYDNDDTADEKNYAVNLGKIWHMNQEEKLNVSLNPDSLASHTFITGSTGAGKSNTVYKMLGECRRLGVKFLVVEPAKGEYKNVFGNDSAVSVYGTNPALTPLLRINPFSFPHGNADEAKNIHILEHLDRLIEIFNVCWPMYAAMPAVLKEAVEKSYEDCGWNLTESTNDYGDDLYPTFADVARNIRSIIDSSEYDVENKGAYKGSLITRLKSLTNGINGLIFTTDEIPTEQLFDENVIVDLSRVGSSETKSLIMGLLVLKLQEHRMTSGVMNANLRHVTVLEEAHNLLKRTNTEQGQESANLLGKSVEMLTNSIAEMRTYGEGFIIADQAPALLDMAVIRNTNTKIIMRLPDQADRELVGKAANLNDDQIIELAKLPRGVAAVYQNEWVQAVLCKVENAETKDGLYHYEKQNAEQHSDDTVQRLKIAELLCSGLSISNDEERKELLRKLYSIKASAKVSIYKMLSSPLEKPRYTRLAPVIAELYPSVRSSFVSSYNRTSDTVQWTIDVDNAIKNAVQNQIEEELLRDIRQCIITDYLYNELNKADLLEKWSKEGGVM</sequence>
<evidence type="ECO:0000259" key="2">
    <source>
        <dbReference type="Pfam" id="PF01935"/>
    </source>
</evidence>
<dbReference type="Proteomes" id="UP000003571">
    <property type="component" value="Unassembled WGS sequence"/>
</dbReference>
<dbReference type="OrthoDB" id="9806951at2"/>
<evidence type="ECO:0000313" key="3">
    <source>
        <dbReference type="EMBL" id="EIC01357.1"/>
    </source>
</evidence>
<dbReference type="STRING" id="907348.TresaDRAFT_1249"/>
<dbReference type="InterPro" id="IPR027417">
    <property type="entry name" value="P-loop_NTPase"/>
</dbReference>
<evidence type="ECO:0000256" key="1">
    <source>
        <dbReference type="SAM" id="MobiDB-lite"/>
    </source>
</evidence>
<evidence type="ECO:0000313" key="4">
    <source>
        <dbReference type="Proteomes" id="UP000003571"/>
    </source>
</evidence>
<keyword evidence="3" id="KW-0547">Nucleotide-binding</keyword>
<feature type="region of interest" description="Disordered" evidence="1">
    <location>
        <begin position="254"/>
        <end position="296"/>
    </location>
</feature>
<proteinExistence type="predicted"/>